<evidence type="ECO:0000313" key="2">
    <source>
        <dbReference type="Proteomes" id="UP000765509"/>
    </source>
</evidence>
<comment type="caution">
    <text evidence="1">The sequence shown here is derived from an EMBL/GenBank/DDBJ whole genome shotgun (WGS) entry which is preliminary data.</text>
</comment>
<dbReference type="Proteomes" id="UP000765509">
    <property type="component" value="Unassembled WGS sequence"/>
</dbReference>
<dbReference type="EMBL" id="AVOT02063180">
    <property type="protein sequence ID" value="MBW0555968.1"/>
    <property type="molecule type" value="Genomic_DNA"/>
</dbReference>
<gene>
    <name evidence="1" type="ORF">O181_095683</name>
</gene>
<evidence type="ECO:0000313" key="1">
    <source>
        <dbReference type="EMBL" id="MBW0555968.1"/>
    </source>
</evidence>
<accession>A0A9Q3J4A7</accession>
<sequence length="98" mass="10716">MSREDQVNLNSYANTFISSKFSFQDSNTSVIATPNPSQQPQQASNLSWCAGAHQLTLLHGCCSNSNLEPRWGQLATPYLLWPIGPCGALWPFGKSTSL</sequence>
<protein>
    <submittedName>
        <fullName evidence="1">Uncharacterized protein</fullName>
    </submittedName>
</protein>
<dbReference type="AlphaFoldDB" id="A0A9Q3J4A7"/>
<keyword evidence="2" id="KW-1185">Reference proteome</keyword>
<name>A0A9Q3J4A7_9BASI</name>
<organism evidence="1 2">
    <name type="scientific">Austropuccinia psidii MF-1</name>
    <dbReference type="NCBI Taxonomy" id="1389203"/>
    <lineage>
        <taxon>Eukaryota</taxon>
        <taxon>Fungi</taxon>
        <taxon>Dikarya</taxon>
        <taxon>Basidiomycota</taxon>
        <taxon>Pucciniomycotina</taxon>
        <taxon>Pucciniomycetes</taxon>
        <taxon>Pucciniales</taxon>
        <taxon>Sphaerophragmiaceae</taxon>
        <taxon>Austropuccinia</taxon>
    </lineage>
</organism>
<proteinExistence type="predicted"/>
<reference evidence="1" key="1">
    <citation type="submission" date="2021-03" db="EMBL/GenBank/DDBJ databases">
        <title>Draft genome sequence of rust myrtle Austropuccinia psidii MF-1, a brazilian biotype.</title>
        <authorList>
            <person name="Quecine M.C."/>
            <person name="Pachon D.M.R."/>
            <person name="Bonatelli M.L."/>
            <person name="Correr F.H."/>
            <person name="Franceschini L.M."/>
            <person name="Leite T.F."/>
            <person name="Margarido G.R.A."/>
            <person name="Almeida C.A."/>
            <person name="Ferrarezi J.A."/>
            <person name="Labate C.A."/>
        </authorList>
    </citation>
    <scope>NUCLEOTIDE SEQUENCE</scope>
    <source>
        <strain evidence="1">MF-1</strain>
    </source>
</reference>